<evidence type="ECO:0000313" key="2">
    <source>
        <dbReference type="Proteomes" id="UP000014408"/>
    </source>
</evidence>
<gene>
    <name evidence="1" type="ORF">HMPREF1219_01795</name>
</gene>
<proteinExistence type="predicted"/>
<evidence type="ECO:0000313" key="1">
    <source>
        <dbReference type="EMBL" id="EPD68611.1"/>
    </source>
</evidence>
<organism evidence="1 2">
    <name type="scientific">Corynebacterium pyruviciproducens ATCC BAA-1742</name>
    <dbReference type="NCBI Taxonomy" id="1125779"/>
    <lineage>
        <taxon>Bacteria</taxon>
        <taxon>Bacillati</taxon>
        <taxon>Actinomycetota</taxon>
        <taxon>Actinomycetes</taxon>
        <taxon>Mycobacteriales</taxon>
        <taxon>Corynebacteriaceae</taxon>
        <taxon>Corynebacterium</taxon>
    </lineage>
</organism>
<dbReference type="HOGENOM" id="CLU_2478071_0_0_11"/>
<dbReference type="Proteomes" id="UP000014408">
    <property type="component" value="Unassembled WGS sequence"/>
</dbReference>
<comment type="caution">
    <text evidence="1">The sequence shown here is derived from an EMBL/GenBank/DDBJ whole genome shotgun (WGS) entry which is preliminary data.</text>
</comment>
<dbReference type="AlphaFoldDB" id="S2YWA7"/>
<name>S2YWA7_9CORY</name>
<reference evidence="1 2" key="1">
    <citation type="submission" date="2013-05" db="EMBL/GenBank/DDBJ databases">
        <title>The Genome Sequence of Corynebacterium pyruviciproducens 1773O (ATCC BAA-1742).</title>
        <authorList>
            <consortium name="The Broad Institute Genomics Platform"/>
            <person name="Earl A."/>
            <person name="Ward D."/>
            <person name="Feldgarden M."/>
            <person name="Gevers D."/>
            <person name="Tong J."/>
            <person name="Walker B."/>
            <person name="Young S."/>
            <person name="Zeng Q."/>
            <person name="Gargeya S."/>
            <person name="Fitzgerald M."/>
            <person name="Haas B."/>
            <person name="Abouelleil A."/>
            <person name="Allen A.W."/>
            <person name="Alvarado L."/>
            <person name="Arachchi H.M."/>
            <person name="Berlin A.M."/>
            <person name="Chapman S.B."/>
            <person name="Gainer-Dewar J."/>
            <person name="Goldberg J."/>
            <person name="Griggs A."/>
            <person name="Gujja S."/>
            <person name="Hansen M."/>
            <person name="Howarth C."/>
            <person name="Imamovic A."/>
            <person name="Ireland A."/>
            <person name="Larimer J."/>
            <person name="McCowan C."/>
            <person name="Murphy C."/>
            <person name="Pearson M."/>
            <person name="Poon T.W."/>
            <person name="Priest M."/>
            <person name="Roberts A."/>
            <person name="Saif S."/>
            <person name="Shea T."/>
            <person name="Sisk P."/>
            <person name="Sykes S."/>
            <person name="Wortman J."/>
            <person name="Nusbaum C."/>
            <person name="Birren B."/>
        </authorList>
    </citation>
    <scope>NUCLEOTIDE SEQUENCE [LARGE SCALE GENOMIC DNA]</scope>
    <source>
        <strain evidence="1 2">ATCC BAA-1742</strain>
    </source>
</reference>
<dbReference type="STRING" id="1125779.HMPREF1219_01795"/>
<sequence>MLVDNSPRSVDNFVVGRVIHTLSTGSRLSFHNGHLRFVNVVNWAFGSVVMNFTKLQSRNFTIVNKVVDNFRKCYWAGEYLWRRGALG</sequence>
<keyword evidence="2" id="KW-1185">Reference proteome</keyword>
<dbReference type="EMBL" id="ATBY01000015">
    <property type="protein sequence ID" value="EPD68611.1"/>
    <property type="molecule type" value="Genomic_DNA"/>
</dbReference>
<accession>S2YWA7</accession>
<protein>
    <submittedName>
        <fullName evidence="1">Uncharacterized protein</fullName>
    </submittedName>
</protein>